<evidence type="ECO:0000313" key="1">
    <source>
        <dbReference type="EMBL" id="MED6214988.1"/>
    </source>
</evidence>
<reference evidence="1 2" key="1">
    <citation type="journal article" date="2023" name="Plants (Basel)">
        <title>Bridging the Gap: Combining Genomics and Transcriptomics Approaches to Understand Stylosanthes scabra, an Orphan Legume from the Brazilian Caatinga.</title>
        <authorList>
            <person name="Ferreira-Neto J.R.C."/>
            <person name="da Silva M.D."/>
            <person name="Binneck E."/>
            <person name="de Melo N.F."/>
            <person name="da Silva R.H."/>
            <person name="de Melo A.L.T.M."/>
            <person name="Pandolfi V."/>
            <person name="Bustamante F.O."/>
            <person name="Brasileiro-Vidal A.C."/>
            <person name="Benko-Iseppon A.M."/>
        </authorList>
    </citation>
    <scope>NUCLEOTIDE SEQUENCE [LARGE SCALE GENOMIC DNA]</scope>
    <source>
        <tissue evidence="1">Leaves</tissue>
    </source>
</reference>
<gene>
    <name evidence="1" type="ORF">PIB30_108899</name>
</gene>
<dbReference type="EMBL" id="JASCZI010246940">
    <property type="protein sequence ID" value="MED6214988.1"/>
    <property type="molecule type" value="Genomic_DNA"/>
</dbReference>
<sequence length="57" mass="6458">MEQIKRIINEYSRRNPRPPALSVVNLIVRDLVMLVRMCAFDVANLDTTLITATSQGL</sequence>
<organism evidence="1 2">
    <name type="scientific">Stylosanthes scabra</name>
    <dbReference type="NCBI Taxonomy" id="79078"/>
    <lineage>
        <taxon>Eukaryota</taxon>
        <taxon>Viridiplantae</taxon>
        <taxon>Streptophyta</taxon>
        <taxon>Embryophyta</taxon>
        <taxon>Tracheophyta</taxon>
        <taxon>Spermatophyta</taxon>
        <taxon>Magnoliopsida</taxon>
        <taxon>eudicotyledons</taxon>
        <taxon>Gunneridae</taxon>
        <taxon>Pentapetalae</taxon>
        <taxon>rosids</taxon>
        <taxon>fabids</taxon>
        <taxon>Fabales</taxon>
        <taxon>Fabaceae</taxon>
        <taxon>Papilionoideae</taxon>
        <taxon>50 kb inversion clade</taxon>
        <taxon>dalbergioids sensu lato</taxon>
        <taxon>Dalbergieae</taxon>
        <taxon>Pterocarpus clade</taxon>
        <taxon>Stylosanthes</taxon>
    </lineage>
</organism>
<dbReference type="Proteomes" id="UP001341840">
    <property type="component" value="Unassembled WGS sequence"/>
</dbReference>
<comment type="caution">
    <text evidence="1">The sequence shown here is derived from an EMBL/GenBank/DDBJ whole genome shotgun (WGS) entry which is preliminary data.</text>
</comment>
<evidence type="ECO:0000313" key="2">
    <source>
        <dbReference type="Proteomes" id="UP001341840"/>
    </source>
</evidence>
<name>A0ABU6Z2F7_9FABA</name>
<proteinExistence type="predicted"/>
<feature type="non-terminal residue" evidence="1">
    <location>
        <position position="57"/>
    </location>
</feature>
<accession>A0ABU6Z2F7</accession>
<keyword evidence="2" id="KW-1185">Reference proteome</keyword>
<protein>
    <submittedName>
        <fullName evidence="1">Uncharacterized protein</fullName>
    </submittedName>
</protein>